<protein>
    <submittedName>
        <fullName evidence="5">Lrp/AsnC family transcriptional regulator</fullName>
    </submittedName>
</protein>
<comment type="caution">
    <text evidence="5">The sequence shown here is derived from an EMBL/GenBank/DDBJ whole genome shotgun (WGS) entry which is preliminary data.</text>
</comment>
<dbReference type="SUPFAM" id="SSF54909">
    <property type="entry name" value="Dimeric alpha+beta barrel"/>
    <property type="match status" value="1"/>
</dbReference>
<evidence type="ECO:0000256" key="3">
    <source>
        <dbReference type="ARBA" id="ARBA00023163"/>
    </source>
</evidence>
<dbReference type="InterPro" id="IPR019887">
    <property type="entry name" value="Tscrpt_reg_AsnC/Lrp_C"/>
</dbReference>
<dbReference type="PROSITE" id="PS50956">
    <property type="entry name" value="HTH_ASNC_2"/>
    <property type="match status" value="1"/>
</dbReference>
<gene>
    <name evidence="5" type="ORF">NOG11_08990</name>
</gene>
<dbReference type="Pfam" id="PF01037">
    <property type="entry name" value="AsnC_trans_reg"/>
    <property type="match status" value="1"/>
</dbReference>
<proteinExistence type="predicted"/>
<keyword evidence="3" id="KW-0804">Transcription</keyword>
<evidence type="ECO:0000256" key="1">
    <source>
        <dbReference type="ARBA" id="ARBA00023015"/>
    </source>
</evidence>
<keyword evidence="2" id="KW-0238">DNA-binding</keyword>
<dbReference type="SUPFAM" id="SSF46785">
    <property type="entry name" value="Winged helix' DNA-binding domain"/>
    <property type="match status" value="1"/>
</dbReference>
<dbReference type="PRINTS" id="PR00033">
    <property type="entry name" value="HTHASNC"/>
</dbReference>
<evidence type="ECO:0000313" key="5">
    <source>
        <dbReference type="EMBL" id="MCQ8185531.1"/>
    </source>
</evidence>
<name>A0A9X2L9P6_9PROT</name>
<sequence length="148" mass="16683">MDDFDRRLLNELQRDNRQSYDRLAEAVNLSPTAVRRRVTAMRKRGVIAKDVSILAPAASGVTVIVSVRFEKESHATYRAFKDKMLALPEVTQCYAVSGEVDFILIAQMPDLAAWDRWIDEHLLSDDSLARSTTNIVTSEVKFETAVPV</sequence>
<feature type="domain" description="HTH asnC-type" evidence="4">
    <location>
        <begin position="1"/>
        <end position="62"/>
    </location>
</feature>
<keyword evidence="1" id="KW-0805">Transcription regulation</keyword>
<dbReference type="GO" id="GO:0005829">
    <property type="term" value="C:cytosol"/>
    <property type="evidence" value="ECO:0007669"/>
    <property type="project" value="TreeGrafter"/>
</dbReference>
<dbReference type="InterPro" id="IPR036390">
    <property type="entry name" value="WH_DNA-bd_sf"/>
</dbReference>
<evidence type="ECO:0000259" key="4">
    <source>
        <dbReference type="PROSITE" id="PS50956"/>
    </source>
</evidence>
<organism evidence="5 6">
    <name type="scientific">Parvularcula maris</name>
    <dbReference type="NCBI Taxonomy" id="2965077"/>
    <lineage>
        <taxon>Bacteria</taxon>
        <taxon>Pseudomonadati</taxon>
        <taxon>Pseudomonadota</taxon>
        <taxon>Alphaproteobacteria</taxon>
        <taxon>Parvularculales</taxon>
        <taxon>Parvularculaceae</taxon>
        <taxon>Parvularcula</taxon>
    </lineage>
</organism>
<dbReference type="PANTHER" id="PTHR30154">
    <property type="entry name" value="LEUCINE-RESPONSIVE REGULATORY PROTEIN"/>
    <property type="match status" value="1"/>
</dbReference>
<dbReference type="InterPro" id="IPR019888">
    <property type="entry name" value="Tscrpt_reg_AsnC-like"/>
</dbReference>
<dbReference type="SMART" id="SM00344">
    <property type="entry name" value="HTH_ASNC"/>
    <property type="match status" value="1"/>
</dbReference>
<dbReference type="GO" id="GO:0043200">
    <property type="term" value="P:response to amino acid"/>
    <property type="evidence" value="ECO:0007669"/>
    <property type="project" value="TreeGrafter"/>
</dbReference>
<dbReference type="GO" id="GO:0043565">
    <property type="term" value="F:sequence-specific DNA binding"/>
    <property type="evidence" value="ECO:0007669"/>
    <property type="project" value="InterPro"/>
</dbReference>
<dbReference type="Gene3D" id="1.10.10.10">
    <property type="entry name" value="Winged helix-like DNA-binding domain superfamily/Winged helix DNA-binding domain"/>
    <property type="match status" value="1"/>
</dbReference>
<reference evidence="5" key="1">
    <citation type="submission" date="2022-07" db="EMBL/GenBank/DDBJ databases">
        <title>Parvularcula maris sp. nov., an algicidal bacterium isolated from seawater.</title>
        <authorList>
            <person name="Li F."/>
        </authorList>
    </citation>
    <scope>NUCLEOTIDE SEQUENCE</scope>
    <source>
        <strain evidence="5">BGMRC 0090</strain>
    </source>
</reference>
<dbReference type="Gene3D" id="3.30.70.920">
    <property type="match status" value="1"/>
</dbReference>
<dbReference type="EMBL" id="JANIBC010000005">
    <property type="protein sequence ID" value="MCQ8185531.1"/>
    <property type="molecule type" value="Genomic_DNA"/>
</dbReference>
<dbReference type="Pfam" id="PF13404">
    <property type="entry name" value="HTH_AsnC-type"/>
    <property type="match status" value="1"/>
</dbReference>
<keyword evidence="6" id="KW-1185">Reference proteome</keyword>
<evidence type="ECO:0000256" key="2">
    <source>
        <dbReference type="ARBA" id="ARBA00023125"/>
    </source>
</evidence>
<dbReference type="AlphaFoldDB" id="A0A9X2L9P6"/>
<dbReference type="PANTHER" id="PTHR30154:SF34">
    <property type="entry name" value="TRANSCRIPTIONAL REGULATOR AZLB"/>
    <property type="match status" value="1"/>
</dbReference>
<dbReference type="Proteomes" id="UP001142610">
    <property type="component" value="Unassembled WGS sequence"/>
</dbReference>
<dbReference type="InterPro" id="IPR011008">
    <property type="entry name" value="Dimeric_a/b-barrel"/>
</dbReference>
<dbReference type="InterPro" id="IPR000485">
    <property type="entry name" value="AsnC-type_HTH_dom"/>
</dbReference>
<evidence type="ECO:0000313" key="6">
    <source>
        <dbReference type="Proteomes" id="UP001142610"/>
    </source>
</evidence>
<dbReference type="RefSeq" id="WP_256619419.1">
    <property type="nucleotide sequence ID" value="NZ_JANIBC010000005.1"/>
</dbReference>
<dbReference type="InterPro" id="IPR036388">
    <property type="entry name" value="WH-like_DNA-bd_sf"/>
</dbReference>
<accession>A0A9X2L9P6</accession>